<dbReference type="Pfam" id="PF00754">
    <property type="entry name" value="F5_F8_type_C"/>
    <property type="match status" value="4"/>
</dbReference>
<dbReference type="FunCoup" id="A7SJQ3">
    <property type="interactions" value="31"/>
</dbReference>
<feature type="non-terminal residue" evidence="2">
    <location>
        <position position="592"/>
    </location>
</feature>
<dbReference type="Gene3D" id="2.60.120.260">
    <property type="entry name" value="Galactose-binding domain-like"/>
    <property type="match status" value="4"/>
</dbReference>
<dbReference type="SMART" id="SM00231">
    <property type="entry name" value="FA58C"/>
    <property type="match status" value="4"/>
</dbReference>
<evidence type="ECO:0000259" key="1">
    <source>
        <dbReference type="PROSITE" id="PS50022"/>
    </source>
</evidence>
<dbReference type="EMBL" id="DS469679">
    <property type="protein sequence ID" value="EDO36084.1"/>
    <property type="molecule type" value="Genomic_DNA"/>
</dbReference>
<name>A7SJQ3_NEMVE</name>
<dbReference type="SUPFAM" id="SSF49785">
    <property type="entry name" value="Galactose-binding domain-like"/>
    <property type="match status" value="4"/>
</dbReference>
<dbReference type="OMA" id="AEYHENG"/>
<keyword evidence="3" id="KW-1185">Reference proteome</keyword>
<dbReference type="AlphaFoldDB" id="A7SJQ3"/>
<dbReference type="InterPro" id="IPR008979">
    <property type="entry name" value="Galactose-bd-like_sf"/>
</dbReference>
<dbReference type="PhylomeDB" id="A7SJQ3"/>
<feature type="domain" description="F5/8 type C" evidence="1">
    <location>
        <begin position="299"/>
        <end position="443"/>
    </location>
</feature>
<gene>
    <name evidence="2" type="ORF">NEMVEDRAFT_v1g40600</name>
</gene>
<dbReference type="PANTHER" id="PTHR24543">
    <property type="entry name" value="MULTICOPPER OXIDASE-RELATED"/>
    <property type="match status" value="1"/>
</dbReference>
<accession>A7SJQ3</accession>
<dbReference type="InterPro" id="IPR000421">
    <property type="entry name" value="FA58C"/>
</dbReference>
<evidence type="ECO:0000313" key="2">
    <source>
        <dbReference type="EMBL" id="EDO36084.1"/>
    </source>
</evidence>
<dbReference type="PROSITE" id="PS01285">
    <property type="entry name" value="FA58C_1"/>
    <property type="match status" value="4"/>
</dbReference>
<protein>
    <recommendedName>
        <fullName evidence="1">F5/8 type C domain-containing protein</fullName>
    </recommendedName>
</protein>
<dbReference type="PANTHER" id="PTHR24543:SF291">
    <property type="entry name" value="SMOKE ALARM, ISOFORM D"/>
    <property type="match status" value="1"/>
</dbReference>
<feature type="domain" description="F5/8 type C" evidence="1">
    <location>
        <begin position="146"/>
        <end position="293"/>
    </location>
</feature>
<feature type="non-terminal residue" evidence="2">
    <location>
        <position position="1"/>
    </location>
</feature>
<feature type="domain" description="F5/8 type C" evidence="1">
    <location>
        <begin position="447"/>
        <end position="592"/>
    </location>
</feature>
<dbReference type="FunFam" id="2.60.120.260:FF:000016">
    <property type="entry name" value="Contactin-associated protein-like 4 isoform 1"/>
    <property type="match status" value="3"/>
</dbReference>
<proteinExistence type="predicted"/>
<dbReference type="PROSITE" id="PS50022">
    <property type="entry name" value="FA58C_3"/>
    <property type="match status" value="4"/>
</dbReference>
<dbReference type="HOGENOM" id="CLU_504892_0_0_1"/>
<dbReference type="eggNOG" id="ENOG502QVB7">
    <property type="taxonomic scope" value="Eukaryota"/>
</dbReference>
<dbReference type="CDD" id="cd00057">
    <property type="entry name" value="FA58C"/>
    <property type="match status" value="4"/>
</dbReference>
<dbReference type="InParanoid" id="A7SJQ3"/>
<feature type="domain" description="F5/8 type C" evidence="1">
    <location>
        <begin position="1"/>
        <end position="143"/>
    </location>
</feature>
<reference evidence="2 3" key="1">
    <citation type="journal article" date="2007" name="Science">
        <title>Sea anemone genome reveals ancestral eumetazoan gene repertoire and genomic organization.</title>
        <authorList>
            <person name="Putnam N.H."/>
            <person name="Srivastava M."/>
            <person name="Hellsten U."/>
            <person name="Dirks B."/>
            <person name="Chapman J."/>
            <person name="Salamov A."/>
            <person name="Terry A."/>
            <person name="Shapiro H."/>
            <person name="Lindquist E."/>
            <person name="Kapitonov V.V."/>
            <person name="Jurka J."/>
            <person name="Genikhovich G."/>
            <person name="Grigoriev I.V."/>
            <person name="Lucas S.M."/>
            <person name="Steele R.E."/>
            <person name="Finnerty J.R."/>
            <person name="Technau U."/>
            <person name="Martindale M.Q."/>
            <person name="Rokhsar D.S."/>
        </authorList>
    </citation>
    <scope>NUCLEOTIDE SEQUENCE [LARGE SCALE GENOMIC DNA]</scope>
    <source>
        <strain evidence="3">CH2 X CH6</strain>
    </source>
</reference>
<dbReference type="Proteomes" id="UP000001593">
    <property type="component" value="Unassembled WGS sequence"/>
</dbReference>
<evidence type="ECO:0000313" key="3">
    <source>
        <dbReference type="Proteomes" id="UP000001593"/>
    </source>
</evidence>
<sequence length="592" mass="64423">IGLSSSVIIPDYRFSATTQYNSDSYAPFSARLNGPGAWAPKTNGNSNDFLQIDLGSVRLICAIATQGHPNNEWTTQYKVSLSLDNIVWQIFQEGGTDKVLSGNTDGNGLRVNWFAQAKETRFVRIYPETWSVGVCVRVELLGCVSCASQAIGVSSNKIPDSSLTASSQYDGTTPPSKGRLYSPGGSWCASSSDSAPYLQVDMGSRHVICGVATQGDASADQWVQTYKLNGSISGSSWLSYRENTLNKVFDGNYDRDSVVQSTLDEGDVMRYVRVSPVTHQGNRVCLRTEVYAVPQDTVCARSSVGVSGTLPDHRFTASSEYDVRYKAPRGRLGGYLGWAPKTTGGGEWLQIDLGCVKFVCAVATQGNSEPNEYTTGYKLSFSVDNRGWAEYHENGAAKTFTGNTDQNTIVTNTLSNPTRAKLVKFYPTLYQNHPVLRVEVFGIASACSSPLGFETGGLSIDSHMTSSSKVDDSHGPSAGRLYGGLSWCSATSSSSQYLQVDLGRVTKITGIATQGSPTEDKWVTQYSLKYTLGGSLWLSYKTEQNQEKILPANTNKDDPVVNWLSLPFVAWSVRIFPLAWNTAVCMRIELFG</sequence>
<organism evidence="2 3">
    <name type="scientific">Nematostella vectensis</name>
    <name type="common">Starlet sea anemone</name>
    <dbReference type="NCBI Taxonomy" id="45351"/>
    <lineage>
        <taxon>Eukaryota</taxon>
        <taxon>Metazoa</taxon>
        <taxon>Cnidaria</taxon>
        <taxon>Anthozoa</taxon>
        <taxon>Hexacorallia</taxon>
        <taxon>Actiniaria</taxon>
        <taxon>Edwardsiidae</taxon>
        <taxon>Nematostella</taxon>
    </lineage>
</organism>